<sequence>MNGRTHHDIEDDEDEDDGGDAGAATAAGMCGADDEDRTFRVKRCGSRCHLLSAKRLGDDPPAGCRSAAAGAHRPHDQEALLQFLCDMDGGFSVLLGRAKLNMAAMKDVVGFLKRRAHLEEEYGRGMLKLVQSCSSAATEEGRADPGGASGAKGGGSYGEAWAALLRIHEAMGQNRVGFAAQISEIADDLFTAYKGADRSRKQLKDAGMKHEKAMQEADAALEKRGVGEVHPPEERRHPRERPQDAKAVRDHTDQFVQEPGGACEARKTGGGCQVQGGGGERDVQTSATPHKRAAGRIQPCAPAADPALGAGNDRRVGLRAAVPARQVRLLFRGGHDGRRHGA</sequence>
<dbReference type="Gene3D" id="1.20.1270.60">
    <property type="entry name" value="Arfaptin homology (AH) domain/BAR domain"/>
    <property type="match status" value="1"/>
</dbReference>
<accession>A0A8H7ZQW8</accession>
<protein>
    <recommendedName>
        <fullName evidence="2">FCH domain-containing protein</fullName>
    </recommendedName>
</protein>
<dbReference type="OrthoDB" id="2157912at2759"/>
<feature type="compositionally biased region" description="Basic and acidic residues" evidence="1">
    <location>
        <begin position="203"/>
        <end position="253"/>
    </location>
</feature>
<dbReference type="Pfam" id="PF00611">
    <property type="entry name" value="FCH"/>
    <property type="match status" value="1"/>
</dbReference>
<keyword evidence="4" id="KW-1185">Reference proteome</keyword>
<dbReference type="SMART" id="SM00055">
    <property type="entry name" value="FCH"/>
    <property type="match status" value="1"/>
</dbReference>
<dbReference type="InterPro" id="IPR001060">
    <property type="entry name" value="FCH_dom"/>
</dbReference>
<name>A0A8H7ZQW8_9FUNG</name>
<dbReference type="Proteomes" id="UP000673691">
    <property type="component" value="Unassembled WGS sequence"/>
</dbReference>
<gene>
    <name evidence="3" type="ORF">BJ554DRAFT_2172</name>
</gene>
<dbReference type="AlphaFoldDB" id="A0A8H7ZQW8"/>
<organism evidence="3 4">
    <name type="scientific">Olpidium bornovanus</name>
    <dbReference type="NCBI Taxonomy" id="278681"/>
    <lineage>
        <taxon>Eukaryota</taxon>
        <taxon>Fungi</taxon>
        <taxon>Fungi incertae sedis</taxon>
        <taxon>Olpidiomycota</taxon>
        <taxon>Olpidiomycotina</taxon>
        <taxon>Olpidiomycetes</taxon>
        <taxon>Olpidiales</taxon>
        <taxon>Olpidiaceae</taxon>
        <taxon>Olpidium</taxon>
    </lineage>
</organism>
<dbReference type="EMBL" id="JAEFCI010009553">
    <property type="protein sequence ID" value="KAG5457739.1"/>
    <property type="molecule type" value="Genomic_DNA"/>
</dbReference>
<feature type="compositionally biased region" description="Acidic residues" evidence="1">
    <location>
        <begin position="10"/>
        <end position="19"/>
    </location>
</feature>
<feature type="compositionally biased region" description="Gly residues" evidence="1">
    <location>
        <begin position="268"/>
        <end position="278"/>
    </location>
</feature>
<dbReference type="InterPro" id="IPR027267">
    <property type="entry name" value="AH/BAR_dom_sf"/>
</dbReference>
<feature type="region of interest" description="Disordered" evidence="1">
    <location>
        <begin position="203"/>
        <end position="285"/>
    </location>
</feature>
<feature type="region of interest" description="Disordered" evidence="1">
    <location>
        <begin position="1"/>
        <end position="26"/>
    </location>
</feature>
<evidence type="ECO:0000259" key="2">
    <source>
        <dbReference type="SMART" id="SM00055"/>
    </source>
</evidence>
<evidence type="ECO:0000256" key="1">
    <source>
        <dbReference type="SAM" id="MobiDB-lite"/>
    </source>
</evidence>
<evidence type="ECO:0000313" key="4">
    <source>
        <dbReference type="Proteomes" id="UP000673691"/>
    </source>
</evidence>
<proteinExistence type="predicted"/>
<comment type="caution">
    <text evidence="3">The sequence shown here is derived from an EMBL/GenBank/DDBJ whole genome shotgun (WGS) entry which is preliminary data.</text>
</comment>
<reference evidence="3 4" key="1">
    <citation type="journal article" name="Sci. Rep.">
        <title>Genome-scale phylogenetic analyses confirm Olpidium as the closest living zoosporic fungus to the non-flagellated, terrestrial fungi.</title>
        <authorList>
            <person name="Chang Y."/>
            <person name="Rochon D."/>
            <person name="Sekimoto S."/>
            <person name="Wang Y."/>
            <person name="Chovatia M."/>
            <person name="Sandor L."/>
            <person name="Salamov A."/>
            <person name="Grigoriev I.V."/>
            <person name="Stajich J.E."/>
            <person name="Spatafora J.W."/>
        </authorList>
    </citation>
    <scope>NUCLEOTIDE SEQUENCE [LARGE SCALE GENOMIC DNA]</scope>
    <source>
        <strain evidence="3">S191</strain>
    </source>
</reference>
<feature type="domain" description="FCH" evidence="2">
    <location>
        <begin position="81"/>
        <end position="182"/>
    </location>
</feature>
<evidence type="ECO:0000313" key="3">
    <source>
        <dbReference type="EMBL" id="KAG5457739.1"/>
    </source>
</evidence>
<dbReference type="SUPFAM" id="SSF103657">
    <property type="entry name" value="BAR/IMD domain-like"/>
    <property type="match status" value="1"/>
</dbReference>